<keyword evidence="5" id="KW-0808">Transferase</keyword>
<reference evidence="14 15" key="1">
    <citation type="submission" date="2016-10" db="EMBL/GenBank/DDBJ databases">
        <authorList>
            <person name="de Groot N.N."/>
        </authorList>
    </citation>
    <scope>NUCLEOTIDE SEQUENCE [LARGE SCALE GENOMIC DNA]</scope>
    <source>
        <strain evidence="14 15">CGMCC 1.9157</strain>
    </source>
</reference>
<evidence type="ECO:0000256" key="1">
    <source>
        <dbReference type="ARBA" id="ARBA00005051"/>
    </source>
</evidence>
<evidence type="ECO:0000256" key="6">
    <source>
        <dbReference type="ARBA" id="ARBA00022741"/>
    </source>
</evidence>
<dbReference type="InterPro" id="IPR000550">
    <property type="entry name" value="Hppk"/>
</dbReference>
<dbReference type="NCBIfam" id="TIGR01498">
    <property type="entry name" value="folK"/>
    <property type="match status" value="1"/>
</dbReference>
<dbReference type="GO" id="GO:0005524">
    <property type="term" value="F:ATP binding"/>
    <property type="evidence" value="ECO:0007669"/>
    <property type="project" value="UniProtKB-KW"/>
</dbReference>
<comment type="similarity">
    <text evidence="2">Belongs to the HPPK family.</text>
</comment>
<dbReference type="UniPathway" id="UPA00077">
    <property type="reaction ID" value="UER00155"/>
</dbReference>
<keyword evidence="7 14" id="KW-0418">Kinase</keyword>
<evidence type="ECO:0000256" key="4">
    <source>
        <dbReference type="ARBA" id="ARBA00016218"/>
    </source>
</evidence>
<dbReference type="EC" id="2.7.6.3" evidence="3"/>
<dbReference type="GO" id="GO:0046656">
    <property type="term" value="P:folic acid biosynthetic process"/>
    <property type="evidence" value="ECO:0007669"/>
    <property type="project" value="UniProtKB-KW"/>
</dbReference>
<evidence type="ECO:0000313" key="14">
    <source>
        <dbReference type="EMBL" id="SFO31671.1"/>
    </source>
</evidence>
<evidence type="ECO:0000256" key="12">
    <source>
        <dbReference type="ARBA" id="ARBA00033413"/>
    </source>
</evidence>
<proteinExistence type="inferred from homology"/>
<evidence type="ECO:0000256" key="9">
    <source>
        <dbReference type="ARBA" id="ARBA00022909"/>
    </source>
</evidence>
<keyword evidence="15" id="KW-1185">Reference proteome</keyword>
<protein>
    <recommendedName>
        <fullName evidence="4">2-amino-4-hydroxy-6-hydroxymethyldihydropteridine pyrophosphokinase</fullName>
        <ecNumber evidence="3">2.7.6.3</ecNumber>
    </recommendedName>
    <alternativeName>
        <fullName evidence="11">6-hydroxymethyl-7,8-dihydropterin pyrophosphokinase</fullName>
    </alternativeName>
    <alternativeName>
        <fullName evidence="12">7,8-dihydro-6-hydroxymethylpterin-pyrophosphokinase</fullName>
    </alternativeName>
</protein>
<dbReference type="GO" id="GO:0003848">
    <property type="term" value="F:2-amino-4-hydroxy-6-hydroxymethyldihydropteridine diphosphokinase activity"/>
    <property type="evidence" value="ECO:0007669"/>
    <property type="project" value="UniProtKB-EC"/>
</dbReference>
<evidence type="ECO:0000256" key="10">
    <source>
        <dbReference type="ARBA" id="ARBA00029409"/>
    </source>
</evidence>
<name>A0A1I5G857_9HYPH</name>
<sequence length="168" mass="18468">MMNGTSPETEVYISLGGNIGDPAITIEDALSTLSSQKGVRVMSRSPYYITPPWGKTDQAEFINACALIKTTLPASELLAVCLAVEKSMGRIRGEHWGPRIIDIDLLTYGDQVIDEDKLKIPHPFINERAFVLVPLRDLAPDFSLNGQSIDSMLENLDVTGISLLDKHK</sequence>
<keyword evidence="8" id="KW-0067">ATP-binding</keyword>
<dbReference type="AlphaFoldDB" id="A0A1I5G857"/>
<accession>A0A1I5G857</accession>
<evidence type="ECO:0000256" key="5">
    <source>
        <dbReference type="ARBA" id="ARBA00022679"/>
    </source>
</evidence>
<dbReference type="PANTHER" id="PTHR43071">
    <property type="entry name" value="2-AMINO-4-HYDROXY-6-HYDROXYMETHYLDIHYDROPTERIDINE PYROPHOSPHOKINASE"/>
    <property type="match status" value="1"/>
</dbReference>
<gene>
    <name evidence="14" type="ORF">SAMN04488056_104381</name>
</gene>
<evidence type="ECO:0000259" key="13">
    <source>
        <dbReference type="PROSITE" id="PS00794"/>
    </source>
</evidence>
<dbReference type="GO" id="GO:0046654">
    <property type="term" value="P:tetrahydrofolate biosynthetic process"/>
    <property type="evidence" value="ECO:0007669"/>
    <property type="project" value="UniProtKB-UniPathway"/>
</dbReference>
<dbReference type="PANTHER" id="PTHR43071:SF1">
    <property type="entry name" value="2-AMINO-4-HYDROXY-6-HYDROXYMETHYLDIHYDROPTERIDINE PYROPHOSPHOKINASE"/>
    <property type="match status" value="1"/>
</dbReference>
<dbReference type="Gene3D" id="3.30.70.560">
    <property type="entry name" value="7,8-Dihydro-6-hydroxymethylpterin-pyrophosphokinase HPPK"/>
    <property type="match status" value="1"/>
</dbReference>
<evidence type="ECO:0000313" key="15">
    <source>
        <dbReference type="Proteomes" id="UP000199236"/>
    </source>
</evidence>
<dbReference type="GO" id="GO:0016301">
    <property type="term" value="F:kinase activity"/>
    <property type="evidence" value="ECO:0007669"/>
    <property type="project" value="UniProtKB-KW"/>
</dbReference>
<dbReference type="CDD" id="cd00483">
    <property type="entry name" value="HPPK"/>
    <property type="match status" value="1"/>
</dbReference>
<organism evidence="14 15">
    <name type="scientific">Cohaesibacter marisflavi</name>
    <dbReference type="NCBI Taxonomy" id="655353"/>
    <lineage>
        <taxon>Bacteria</taxon>
        <taxon>Pseudomonadati</taxon>
        <taxon>Pseudomonadota</taxon>
        <taxon>Alphaproteobacteria</taxon>
        <taxon>Hyphomicrobiales</taxon>
        <taxon>Cohaesibacteraceae</taxon>
    </lineage>
</organism>
<dbReference type="Pfam" id="PF01288">
    <property type="entry name" value="HPPK"/>
    <property type="match status" value="1"/>
</dbReference>
<keyword evidence="9" id="KW-0289">Folate biosynthesis</keyword>
<evidence type="ECO:0000256" key="2">
    <source>
        <dbReference type="ARBA" id="ARBA00005810"/>
    </source>
</evidence>
<evidence type="ECO:0000256" key="7">
    <source>
        <dbReference type="ARBA" id="ARBA00022777"/>
    </source>
</evidence>
<comment type="pathway">
    <text evidence="1">Cofactor biosynthesis; tetrahydrofolate biosynthesis; 2-amino-4-hydroxy-6-hydroxymethyl-7,8-dihydropteridine diphosphate from 7,8-dihydroneopterin triphosphate: step 4/4.</text>
</comment>
<dbReference type="SUPFAM" id="SSF55083">
    <property type="entry name" value="6-hydroxymethyl-7,8-dihydropterin pyrophosphokinase, HPPK"/>
    <property type="match status" value="1"/>
</dbReference>
<dbReference type="InterPro" id="IPR035907">
    <property type="entry name" value="Hppk_sf"/>
</dbReference>
<dbReference type="EMBL" id="FOVR01000004">
    <property type="protein sequence ID" value="SFO31671.1"/>
    <property type="molecule type" value="Genomic_DNA"/>
</dbReference>
<evidence type="ECO:0000256" key="8">
    <source>
        <dbReference type="ARBA" id="ARBA00022840"/>
    </source>
</evidence>
<keyword evidence="6" id="KW-0547">Nucleotide-binding</keyword>
<dbReference type="STRING" id="655353.SAMN04488056_104381"/>
<dbReference type="Proteomes" id="UP000199236">
    <property type="component" value="Unassembled WGS sequence"/>
</dbReference>
<evidence type="ECO:0000256" key="11">
    <source>
        <dbReference type="ARBA" id="ARBA00029766"/>
    </source>
</evidence>
<dbReference type="RefSeq" id="WP_244544670.1">
    <property type="nucleotide sequence ID" value="NZ_FOVR01000004.1"/>
</dbReference>
<feature type="domain" description="7,8-dihydro-6-hydroxymethylpterin-pyrophosphokinase" evidence="13">
    <location>
        <begin position="95"/>
        <end position="106"/>
    </location>
</feature>
<comment type="function">
    <text evidence="10">Catalyzes the transfer of pyrophosphate from adenosine triphosphate (ATP) to 6-hydroxymethyl-7,8-dihydropterin, an enzymatic step in folate biosynthesis pathway.</text>
</comment>
<dbReference type="PROSITE" id="PS00794">
    <property type="entry name" value="HPPK"/>
    <property type="match status" value="1"/>
</dbReference>
<evidence type="ECO:0000256" key="3">
    <source>
        <dbReference type="ARBA" id="ARBA00013253"/>
    </source>
</evidence>